<feature type="region of interest" description="Disordered" evidence="1">
    <location>
        <begin position="99"/>
        <end position="141"/>
    </location>
</feature>
<dbReference type="Proteomes" id="UP000604825">
    <property type="component" value="Unassembled WGS sequence"/>
</dbReference>
<protein>
    <submittedName>
        <fullName evidence="2">Uncharacterized protein</fullName>
    </submittedName>
</protein>
<accession>A0A811Q5K2</accession>
<organism evidence="2 3">
    <name type="scientific">Miscanthus lutarioriparius</name>
    <dbReference type="NCBI Taxonomy" id="422564"/>
    <lineage>
        <taxon>Eukaryota</taxon>
        <taxon>Viridiplantae</taxon>
        <taxon>Streptophyta</taxon>
        <taxon>Embryophyta</taxon>
        <taxon>Tracheophyta</taxon>
        <taxon>Spermatophyta</taxon>
        <taxon>Magnoliopsida</taxon>
        <taxon>Liliopsida</taxon>
        <taxon>Poales</taxon>
        <taxon>Poaceae</taxon>
        <taxon>PACMAD clade</taxon>
        <taxon>Panicoideae</taxon>
        <taxon>Andropogonodae</taxon>
        <taxon>Andropogoneae</taxon>
        <taxon>Saccharinae</taxon>
        <taxon>Miscanthus</taxon>
    </lineage>
</organism>
<evidence type="ECO:0000313" key="3">
    <source>
        <dbReference type="Proteomes" id="UP000604825"/>
    </source>
</evidence>
<feature type="compositionally biased region" description="Basic and acidic residues" evidence="1">
    <location>
        <begin position="1"/>
        <end position="19"/>
    </location>
</feature>
<evidence type="ECO:0000313" key="2">
    <source>
        <dbReference type="EMBL" id="CAD6251206.1"/>
    </source>
</evidence>
<feature type="compositionally biased region" description="Polar residues" evidence="1">
    <location>
        <begin position="106"/>
        <end position="117"/>
    </location>
</feature>
<feature type="compositionally biased region" description="Basic residues" evidence="1">
    <location>
        <begin position="20"/>
        <end position="33"/>
    </location>
</feature>
<sequence length="141" mass="15027">MRLHNHDHLSSKSDEDAPTPKRRRKKRKSKLRTMKPPEATWGNATRSNGSPRDACGEELGAIARYSNGCGKSLAGYGNVDYGKGVASYSDASYGGGGLDGCSSGSHTYNTSTPTGGESNKGLPRCNVTLSVRTRSSPHPKR</sequence>
<name>A0A811Q5K2_9POAL</name>
<comment type="caution">
    <text evidence="2">The sequence shown here is derived from an EMBL/GenBank/DDBJ whole genome shotgun (WGS) entry which is preliminary data.</text>
</comment>
<dbReference type="EMBL" id="CAJGYO010000008">
    <property type="protein sequence ID" value="CAD6251206.1"/>
    <property type="molecule type" value="Genomic_DNA"/>
</dbReference>
<keyword evidence="3" id="KW-1185">Reference proteome</keyword>
<evidence type="ECO:0000256" key="1">
    <source>
        <dbReference type="SAM" id="MobiDB-lite"/>
    </source>
</evidence>
<proteinExistence type="predicted"/>
<reference evidence="2" key="1">
    <citation type="submission" date="2020-10" db="EMBL/GenBank/DDBJ databases">
        <authorList>
            <person name="Han B."/>
            <person name="Lu T."/>
            <person name="Zhao Q."/>
            <person name="Huang X."/>
            <person name="Zhao Y."/>
        </authorList>
    </citation>
    <scope>NUCLEOTIDE SEQUENCE</scope>
</reference>
<dbReference type="AlphaFoldDB" id="A0A811Q5K2"/>
<gene>
    <name evidence="2" type="ORF">NCGR_LOCUS34965</name>
</gene>
<feature type="region of interest" description="Disordered" evidence="1">
    <location>
        <begin position="1"/>
        <end position="55"/>
    </location>
</feature>